<dbReference type="InterPro" id="IPR039134">
    <property type="entry name" value="SMUG1"/>
</dbReference>
<dbReference type="GO" id="GO:0000703">
    <property type="term" value="F:oxidized pyrimidine nucleobase lesion DNA N-glycosylase activity"/>
    <property type="evidence" value="ECO:0007669"/>
    <property type="project" value="TreeGrafter"/>
</dbReference>
<dbReference type="Proteomes" id="UP001168972">
    <property type="component" value="Unassembled WGS sequence"/>
</dbReference>
<evidence type="ECO:0000256" key="3">
    <source>
        <dbReference type="ARBA" id="ARBA00022763"/>
    </source>
</evidence>
<reference evidence="9" key="1">
    <citation type="journal article" date="2023" name="bioRxiv">
        <title>Scaffold-level genome assemblies of two parasitoid biocontrol wasps reveal the parthenogenesis mechanism and an associated novel virus.</title>
        <authorList>
            <person name="Inwood S."/>
            <person name="Skelly J."/>
            <person name="Guhlin J."/>
            <person name="Harrop T."/>
            <person name="Goldson S."/>
            <person name="Dearden P."/>
        </authorList>
    </citation>
    <scope>NUCLEOTIDE SEQUENCE</scope>
    <source>
        <strain evidence="9">Lincoln</strain>
        <tissue evidence="9">Whole body</tissue>
    </source>
</reference>
<dbReference type="PANTHER" id="PTHR13235">
    <property type="entry name" value="SINGLE-STRAND SELECTIVE MONOFUNCTIONAL URACIL DNA GLYCOSYLASE"/>
    <property type="match status" value="1"/>
</dbReference>
<evidence type="ECO:0000256" key="7">
    <source>
        <dbReference type="ARBA" id="ARBA00023242"/>
    </source>
</evidence>
<dbReference type="PANTHER" id="PTHR13235:SF2">
    <property type="entry name" value="SINGLE-STRAND SELECTIVE MONOFUNCTIONAL URACIL DNA GLYCOSYLASE"/>
    <property type="match status" value="1"/>
</dbReference>
<reference evidence="9" key="2">
    <citation type="submission" date="2023-03" db="EMBL/GenBank/DDBJ databases">
        <authorList>
            <person name="Inwood S.N."/>
            <person name="Skelly J.G."/>
            <person name="Guhlin J."/>
            <person name="Harrop T.W.R."/>
            <person name="Goldson S.G."/>
            <person name="Dearden P.K."/>
        </authorList>
    </citation>
    <scope>NUCLEOTIDE SEQUENCE</scope>
    <source>
        <strain evidence="9">Lincoln</strain>
        <tissue evidence="9">Whole body</tissue>
    </source>
</reference>
<organism evidence="9 10">
    <name type="scientific">Microctonus hyperodae</name>
    <name type="common">Parasitoid wasp</name>
    <dbReference type="NCBI Taxonomy" id="165561"/>
    <lineage>
        <taxon>Eukaryota</taxon>
        <taxon>Metazoa</taxon>
        <taxon>Ecdysozoa</taxon>
        <taxon>Arthropoda</taxon>
        <taxon>Hexapoda</taxon>
        <taxon>Insecta</taxon>
        <taxon>Pterygota</taxon>
        <taxon>Neoptera</taxon>
        <taxon>Endopterygota</taxon>
        <taxon>Hymenoptera</taxon>
        <taxon>Apocrita</taxon>
        <taxon>Ichneumonoidea</taxon>
        <taxon>Braconidae</taxon>
        <taxon>Euphorinae</taxon>
        <taxon>Microctonus</taxon>
    </lineage>
</organism>
<dbReference type="InterPro" id="IPR005122">
    <property type="entry name" value="Uracil-DNA_glycosylase-like"/>
</dbReference>
<dbReference type="AlphaFoldDB" id="A0AA39L2C0"/>
<name>A0AA39L2C0_MICHY</name>
<dbReference type="GO" id="GO:0017065">
    <property type="term" value="F:single-strand selective uracil DNA N-glycosylase activity"/>
    <property type="evidence" value="ECO:0007669"/>
    <property type="project" value="InterPro"/>
</dbReference>
<keyword evidence="10" id="KW-1185">Reference proteome</keyword>
<evidence type="ECO:0000256" key="1">
    <source>
        <dbReference type="ARBA" id="ARBA00004123"/>
    </source>
</evidence>
<keyword evidence="6" id="KW-0234">DNA repair</keyword>
<dbReference type="Pfam" id="PF03167">
    <property type="entry name" value="UDG"/>
    <property type="match status" value="1"/>
</dbReference>
<evidence type="ECO:0000259" key="8">
    <source>
        <dbReference type="Pfam" id="PF03167"/>
    </source>
</evidence>
<feature type="domain" description="Uracil-DNA glycosylase-like" evidence="8">
    <location>
        <begin position="55"/>
        <end position="244"/>
    </location>
</feature>
<comment type="caution">
    <text evidence="9">The sequence shown here is derived from an EMBL/GenBank/DDBJ whole genome shotgun (WGS) entry which is preliminary data.</text>
</comment>
<comment type="similarity">
    <text evidence="2">Belongs to the uracil-DNA glycosylase (UDG) superfamily. SMUG1 family.</text>
</comment>
<dbReference type="InterPro" id="IPR036895">
    <property type="entry name" value="Uracil-DNA_glycosylase-like_sf"/>
</dbReference>
<accession>A0AA39L2C0</accession>
<keyword evidence="5" id="KW-0238">DNA-binding</keyword>
<keyword evidence="3" id="KW-0227">DNA damage</keyword>
<keyword evidence="7" id="KW-0539">Nucleus</keyword>
<dbReference type="EMBL" id="JAQQBR010000001">
    <property type="protein sequence ID" value="KAK0182484.1"/>
    <property type="molecule type" value="Genomic_DNA"/>
</dbReference>
<keyword evidence="4" id="KW-0378">Hydrolase</keyword>
<evidence type="ECO:0000256" key="6">
    <source>
        <dbReference type="ARBA" id="ARBA00023204"/>
    </source>
</evidence>
<evidence type="ECO:0000256" key="5">
    <source>
        <dbReference type="ARBA" id="ARBA00023125"/>
    </source>
</evidence>
<dbReference type="FunFam" id="3.40.470.10:FF:000005">
    <property type="entry name" value="Single-strand selective monofunctional uracil DNA glycosylase"/>
    <property type="match status" value="1"/>
</dbReference>
<dbReference type="GO" id="GO:0003677">
    <property type="term" value="F:DNA binding"/>
    <property type="evidence" value="ECO:0007669"/>
    <property type="project" value="UniProtKB-KW"/>
</dbReference>
<sequence>MLKIFFNLYVPNQLIALEYELTKRIELIKFGPPVEYVYSPIEYALSVHLNFLNKYCCGTKNILFLGMNPGPWGMSQTGIPFGEINSVVNWLKLSGFIGKPQKEQNDRKITGFNCKRSEISGRRFWNFFKSICGNPENFFKYSFIRNYCPVALMDASGRNITPAELKGPEQKRLRDVCDKALVTIIKLLKVEKIIGIGRFAEQRAKNVIKISGLSTKTLWMPHPSPRSTDNKNWNDKASKVLNDLNLIQFFTKTSDICTEIVS</sequence>
<dbReference type="Gene3D" id="3.40.470.10">
    <property type="entry name" value="Uracil-DNA glycosylase-like domain"/>
    <property type="match status" value="1"/>
</dbReference>
<gene>
    <name evidence="9" type="ORF">PV327_000623</name>
</gene>
<dbReference type="GO" id="GO:0005634">
    <property type="term" value="C:nucleus"/>
    <property type="evidence" value="ECO:0007669"/>
    <property type="project" value="UniProtKB-SubCell"/>
</dbReference>
<evidence type="ECO:0000256" key="4">
    <source>
        <dbReference type="ARBA" id="ARBA00022801"/>
    </source>
</evidence>
<dbReference type="GO" id="GO:0006284">
    <property type="term" value="P:base-excision repair"/>
    <property type="evidence" value="ECO:0007669"/>
    <property type="project" value="InterPro"/>
</dbReference>
<protein>
    <recommendedName>
        <fullName evidence="8">Uracil-DNA glycosylase-like domain-containing protein</fullName>
    </recommendedName>
</protein>
<dbReference type="SUPFAM" id="SSF52141">
    <property type="entry name" value="Uracil-DNA glycosylase-like"/>
    <property type="match status" value="1"/>
</dbReference>
<proteinExistence type="inferred from homology"/>
<dbReference type="CDD" id="cd19374">
    <property type="entry name" value="UDG-F3_SMUG1-like"/>
    <property type="match status" value="1"/>
</dbReference>
<evidence type="ECO:0000313" key="10">
    <source>
        <dbReference type="Proteomes" id="UP001168972"/>
    </source>
</evidence>
<comment type="subcellular location">
    <subcellularLocation>
        <location evidence="1">Nucleus</location>
    </subcellularLocation>
</comment>
<evidence type="ECO:0000313" key="9">
    <source>
        <dbReference type="EMBL" id="KAK0182484.1"/>
    </source>
</evidence>
<evidence type="ECO:0000256" key="2">
    <source>
        <dbReference type="ARBA" id="ARBA00007889"/>
    </source>
</evidence>